<dbReference type="InterPro" id="IPR018958">
    <property type="entry name" value="Knr4/Smi1-like_dom"/>
</dbReference>
<dbReference type="Gene3D" id="3.40.1580.10">
    <property type="entry name" value="SMI1/KNR4-like"/>
    <property type="match status" value="1"/>
</dbReference>
<dbReference type="SUPFAM" id="SSF160631">
    <property type="entry name" value="SMI1/KNR4-like"/>
    <property type="match status" value="1"/>
</dbReference>
<dbReference type="Proteomes" id="UP001484179">
    <property type="component" value="Chromosome 2"/>
</dbReference>
<feature type="domain" description="Knr4/Smi1-like" evidence="1">
    <location>
        <begin position="26"/>
        <end position="165"/>
    </location>
</feature>
<dbReference type="EMBL" id="CP150850">
    <property type="protein sequence ID" value="WZW57351.1"/>
    <property type="molecule type" value="Genomic_DNA"/>
</dbReference>
<dbReference type="InterPro" id="IPR037883">
    <property type="entry name" value="Knr4/Smi1-like_sf"/>
</dbReference>
<dbReference type="Pfam" id="PF09346">
    <property type="entry name" value="SMI1_KNR4"/>
    <property type="match status" value="1"/>
</dbReference>
<reference evidence="2 3" key="1">
    <citation type="submission" date="2024-04" db="EMBL/GenBank/DDBJ databases">
        <title>Biological Control Activity of Plant Growth Promoting Rhizobacteria Burkholderia pyrrocinia BX1 against Tobacco black shank Introduction Tobacco black shank (TBS) caused by the oomycete Phytophthora. nicotianae (P. nicotianae) has become a destructive soil.</title>
        <authorList>
            <person name="Liu X."/>
            <person name="Shu C."/>
        </authorList>
    </citation>
    <scope>NUCLEOTIDE SEQUENCE [LARGE SCALE GENOMIC DNA]</scope>
    <source>
        <strain evidence="2 3">BX1</strain>
    </source>
</reference>
<dbReference type="RefSeq" id="WP_342311005.1">
    <property type="nucleotide sequence ID" value="NZ_CP150850.1"/>
</dbReference>
<name>A0ABZ3BQW9_BURPY</name>
<proteinExistence type="predicted"/>
<evidence type="ECO:0000259" key="1">
    <source>
        <dbReference type="Pfam" id="PF09346"/>
    </source>
</evidence>
<evidence type="ECO:0000313" key="2">
    <source>
        <dbReference type="EMBL" id="WZW57351.1"/>
    </source>
</evidence>
<organism evidence="2 3">
    <name type="scientific">Burkholderia pyrrocinia</name>
    <name type="common">Pseudomonas pyrrocinia</name>
    <dbReference type="NCBI Taxonomy" id="60550"/>
    <lineage>
        <taxon>Bacteria</taxon>
        <taxon>Pseudomonadati</taxon>
        <taxon>Pseudomonadota</taxon>
        <taxon>Betaproteobacteria</taxon>
        <taxon>Burkholderiales</taxon>
        <taxon>Burkholderiaceae</taxon>
        <taxon>Burkholderia</taxon>
        <taxon>Burkholderia cepacia complex</taxon>
    </lineage>
</organism>
<keyword evidence="3" id="KW-1185">Reference proteome</keyword>
<protein>
    <submittedName>
        <fullName evidence="2">SMI1/KNR4 family protein</fullName>
    </submittedName>
</protein>
<gene>
    <name evidence="2" type="ORF">WN985_17995</name>
</gene>
<sequence length="182" mass="20095">MLRDRKVTFEGAAMEVGKFANCASGISVVDFENVEKDLRYTLPVAFRMQYLVSNGGNPVNALFKNEGCGEPLEVVGFYPIKYNTSAYETKDSLLVEHYRVMFGRGVIPANLLPFAHDPGGNFFCIDMNDGGVVFYATDALDPDLSAEENHAAVQIALASSFELFMHQLSGDANFDSDEWPED</sequence>
<evidence type="ECO:0000313" key="3">
    <source>
        <dbReference type="Proteomes" id="UP001484179"/>
    </source>
</evidence>
<accession>A0ABZ3BQW9</accession>